<evidence type="ECO:0000256" key="1">
    <source>
        <dbReference type="SAM" id="Phobius"/>
    </source>
</evidence>
<comment type="caution">
    <text evidence="2">The sequence shown here is derived from an EMBL/GenBank/DDBJ whole genome shotgun (WGS) entry which is preliminary data.</text>
</comment>
<dbReference type="AlphaFoldDB" id="A0AA88GWE0"/>
<keyword evidence="1" id="KW-0812">Transmembrane</keyword>
<proteinExistence type="predicted"/>
<organism evidence="2 3">
    <name type="scientific">Naegleria lovaniensis</name>
    <name type="common">Amoeba</name>
    <dbReference type="NCBI Taxonomy" id="51637"/>
    <lineage>
        <taxon>Eukaryota</taxon>
        <taxon>Discoba</taxon>
        <taxon>Heterolobosea</taxon>
        <taxon>Tetramitia</taxon>
        <taxon>Eutetramitia</taxon>
        <taxon>Vahlkampfiidae</taxon>
        <taxon>Naegleria</taxon>
    </lineage>
</organism>
<dbReference type="RefSeq" id="XP_044551565.1">
    <property type="nucleotide sequence ID" value="XM_044687349.1"/>
</dbReference>
<feature type="transmembrane region" description="Helical" evidence="1">
    <location>
        <begin position="49"/>
        <end position="71"/>
    </location>
</feature>
<evidence type="ECO:0000313" key="3">
    <source>
        <dbReference type="Proteomes" id="UP000816034"/>
    </source>
</evidence>
<keyword evidence="3" id="KW-1185">Reference proteome</keyword>
<protein>
    <submittedName>
        <fullName evidence="2">Uncharacterized protein</fullName>
    </submittedName>
</protein>
<gene>
    <name evidence="2" type="ORF">C9374_001167</name>
</gene>
<keyword evidence="1" id="KW-1133">Transmembrane helix</keyword>
<sequence length="157" mass="17400">MSFKPYTFAAGAISALGLGIHLTVGGKHVVTPLLKKHEEKQLNERVTNLLYACWHITSLTLAASSAVLVSYALGREHLIGKLIKVTPELVDYVCEVNLGAALLALDLSLFGVVDQEKEENLETKQIVLRRLTRFPQWMAFGLIGLLPFVDKRFLAKK</sequence>
<name>A0AA88GWE0_NAELO</name>
<accession>A0AA88GWE0</accession>
<dbReference type="Proteomes" id="UP000816034">
    <property type="component" value="Unassembled WGS sequence"/>
</dbReference>
<keyword evidence="1" id="KW-0472">Membrane</keyword>
<dbReference type="GeneID" id="68093623"/>
<evidence type="ECO:0000313" key="2">
    <source>
        <dbReference type="EMBL" id="KAG2387573.1"/>
    </source>
</evidence>
<reference evidence="2 3" key="1">
    <citation type="journal article" date="2018" name="BMC Genomics">
        <title>The genome of Naegleria lovaniensis, the basis for a comparative approach to unravel pathogenicity factors of the human pathogenic amoeba N. fowleri.</title>
        <authorList>
            <person name="Liechti N."/>
            <person name="Schurch N."/>
            <person name="Bruggmann R."/>
            <person name="Wittwer M."/>
        </authorList>
    </citation>
    <scope>NUCLEOTIDE SEQUENCE [LARGE SCALE GENOMIC DNA]</scope>
    <source>
        <strain evidence="2 3">ATCC 30569</strain>
    </source>
</reference>
<dbReference type="EMBL" id="PYSW02000012">
    <property type="protein sequence ID" value="KAG2387573.1"/>
    <property type="molecule type" value="Genomic_DNA"/>
</dbReference>